<accession>A0A4Q9GG43</accession>
<evidence type="ECO:0000256" key="6">
    <source>
        <dbReference type="RuleBase" id="RU003512"/>
    </source>
</evidence>
<sequence>MLLRSSLSALCAAASMLLVQPAAAKTLETVASFTVLADVVKNVGGDHVNVTSLVPPNGDPHAFEPSPDDARRLKAADLAFVSDPGFETWFPRLAKAAGAAKPPVAVSKGVKTIEMEEEAEPGHDHGHGKVRDPHVWNSPANVLVWVGNIEKALSLASPEDAADFHANAARYADELKAVNAYGHQTFDDVAKEKRKVLTSHDAFGYFGAEYGVTFLSPLGVTTEAEPSARAVAALIKQIRAEKVGTYFLESSNDPRLIRQIAEATGAQPGGELYPEALSTTDGPAPTYLKMIRYNIDKIAGAMGK</sequence>
<dbReference type="InterPro" id="IPR006128">
    <property type="entry name" value="Lipoprotein_PsaA-like"/>
</dbReference>
<dbReference type="PANTHER" id="PTHR42953">
    <property type="entry name" value="HIGH-AFFINITY ZINC UPTAKE SYSTEM PROTEIN ZNUA-RELATED"/>
    <property type="match status" value="1"/>
</dbReference>
<proteinExistence type="inferred from homology"/>
<keyword evidence="3 6" id="KW-0813">Transport</keyword>
<evidence type="ECO:0000256" key="2">
    <source>
        <dbReference type="ARBA" id="ARBA00011028"/>
    </source>
</evidence>
<dbReference type="PANTHER" id="PTHR42953:SF1">
    <property type="entry name" value="METAL-BINDING PROTEIN HI_0362-RELATED"/>
    <property type="match status" value="1"/>
</dbReference>
<dbReference type="Proteomes" id="UP000291613">
    <property type="component" value="Unassembled WGS sequence"/>
</dbReference>
<evidence type="ECO:0000256" key="3">
    <source>
        <dbReference type="ARBA" id="ARBA00022448"/>
    </source>
</evidence>
<evidence type="ECO:0000313" key="9">
    <source>
        <dbReference type="Proteomes" id="UP000291613"/>
    </source>
</evidence>
<keyword evidence="5 7" id="KW-0732">Signal</keyword>
<comment type="subcellular location">
    <subcellularLocation>
        <location evidence="1">Cell envelope</location>
    </subcellularLocation>
</comment>
<dbReference type="PRINTS" id="PR00690">
    <property type="entry name" value="ADHESNFAMILY"/>
</dbReference>
<dbReference type="GO" id="GO:0030313">
    <property type="term" value="C:cell envelope"/>
    <property type="evidence" value="ECO:0007669"/>
    <property type="project" value="UniProtKB-SubCell"/>
</dbReference>
<evidence type="ECO:0000256" key="5">
    <source>
        <dbReference type="ARBA" id="ARBA00022729"/>
    </source>
</evidence>
<dbReference type="GO" id="GO:0030001">
    <property type="term" value="P:metal ion transport"/>
    <property type="evidence" value="ECO:0007669"/>
    <property type="project" value="InterPro"/>
</dbReference>
<gene>
    <name evidence="8" type="ORF">EYR15_11420</name>
</gene>
<comment type="caution">
    <text evidence="8">The sequence shown here is derived from an EMBL/GenBank/DDBJ whole genome shotgun (WGS) entry which is preliminary data.</text>
</comment>
<organism evidence="8 9">
    <name type="scientific">Hansschlegelia quercus</name>
    <dbReference type="NCBI Taxonomy" id="2528245"/>
    <lineage>
        <taxon>Bacteria</taxon>
        <taxon>Pseudomonadati</taxon>
        <taxon>Pseudomonadota</taxon>
        <taxon>Alphaproteobacteria</taxon>
        <taxon>Hyphomicrobiales</taxon>
        <taxon>Methylopilaceae</taxon>
        <taxon>Hansschlegelia</taxon>
    </lineage>
</organism>
<dbReference type="AlphaFoldDB" id="A0A4Q9GG43"/>
<dbReference type="InterPro" id="IPR006129">
    <property type="entry name" value="AdhesinB"/>
</dbReference>
<evidence type="ECO:0000256" key="4">
    <source>
        <dbReference type="ARBA" id="ARBA00022723"/>
    </source>
</evidence>
<comment type="similarity">
    <text evidence="2 6">Belongs to the bacterial solute-binding protein 9 family.</text>
</comment>
<protein>
    <submittedName>
        <fullName evidence="8">Metal ABC transporter substrate-binding protein</fullName>
    </submittedName>
</protein>
<evidence type="ECO:0000313" key="8">
    <source>
        <dbReference type="EMBL" id="TBN52442.1"/>
    </source>
</evidence>
<dbReference type="GO" id="GO:0046872">
    <property type="term" value="F:metal ion binding"/>
    <property type="evidence" value="ECO:0007669"/>
    <property type="project" value="UniProtKB-KW"/>
</dbReference>
<keyword evidence="4" id="KW-0479">Metal-binding</keyword>
<feature type="signal peptide" evidence="7">
    <location>
        <begin position="1"/>
        <end position="24"/>
    </location>
</feature>
<keyword evidence="9" id="KW-1185">Reference proteome</keyword>
<dbReference type="InterPro" id="IPR006127">
    <property type="entry name" value="ZnuA-like"/>
</dbReference>
<feature type="chain" id="PRO_5020690975" evidence="7">
    <location>
        <begin position="25"/>
        <end position="304"/>
    </location>
</feature>
<dbReference type="GO" id="GO:0007155">
    <property type="term" value="P:cell adhesion"/>
    <property type="evidence" value="ECO:0007669"/>
    <property type="project" value="InterPro"/>
</dbReference>
<dbReference type="OrthoDB" id="9793396at2"/>
<dbReference type="Gene3D" id="3.40.50.1980">
    <property type="entry name" value="Nitrogenase molybdenum iron protein domain"/>
    <property type="match status" value="2"/>
</dbReference>
<dbReference type="SUPFAM" id="SSF53807">
    <property type="entry name" value="Helical backbone' metal receptor"/>
    <property type="match status" value="1"/>
</dbReference>
<dbReference type="Pfam" id="PF01297">
    <property type="entry name" value="ZnuA"/>
    <property type="match status" value="1"/>
</dbReference>
<dbReference type="RefSeq" id="WP_131003676.1">
    <property type="nucleotide sequence ID" value="NZ_JBHSZR010000013.1"/>
</dbReference>
<dbReference type="PRINTS" id="PR00691">
    <property type="entry name" value="ADHESINB"/>
</dbReference>
<evidence type="ECO:0000256" key="7">
    <source>
        <dbReference type="SAM" id="SignalP"/>
    </source>
</evidence>
<dbReference type="InterPro" id="IPR050492">
    <property type="entry name" value="Bact_metal-bind_prot9"/>
</dbReference>
<name>A0A4Q9GG43_9HYPH</name>
<dbReference type="EMBL" id="SIUB01000005">
    <property type="protein sequence ID" value="TBN52442.1"/>
    <property type="molecule type" value="Genomic_DNA"/>
</dbReference>
<reference evidence="8 9" key="1">
    <citation type="submission" date="2019-02" db="EMBL/GenBank/DDBJ databases">
        <title>Hansschlegelia quercus sp. nov., a novel methylotrophic bacterium from buds of oak (Quercus robur L.).</title>
        <authorList>
            <person name="Agafonova N.V."/>
            <person name="Kaparullina E.N."/>
            <person name="Grouzdev D.S."/>
            <person name="Doronina N.V."/>
        </authorList>
    </citation>
    <scope>NUCLEOTIDE SEQUENCE [LARGE SCALE GENOMIC DNA]</scope>
    <source>
        <strain evidence="8 9">Dub</strain>
    </source>
</reference>
<evidence type="ECO:0000256" key="1">
    <source>
        <dbReference type="ARBA" id="ARBA00004196"/>
    </source>
</evidence>